<keyword evidence="1" id="KW-0472">Membrane</keyword>
<sequence>MNKIKDYQKGILTIAAAALALFVFLTASFVIFYLHNVEAQTFTPAAGPGWIRFSSDSYGGASADAVPYGVFVTSDGTVVGEAWSDNYGWLSFNQADLTNCPLTPCRAVFSASTGQLSGWAKFLGADSWVSLRGTINVVSLPTPVSRTALFLRKTVPLAASLFDILNVRAETNYGVNFDPSSGKITGVAWSDNAGWIVFGDPATPSAVSACADCLVMAELLNQPPTVVAGSVTVDEPPDSWCAASPFYETSWQYNDPEPNPTAQASARIDFIKVGDTTPTHTANTTSSDWSYTFFGPLSRLAADTEYRAWVTVSDGAVESLAPASSSIFRTPQYYYPLVDFNWSPSPFSAPAQVTFNGNATDRSGGAQPISWQWEFSNAAPARSSVAQPTMIRIQQLPAWATSTVIQDSHQCILGQSLGISGSIGPGIKRRIFKEL</sequence>
<proteinExistence type="predicted"/>
<dbReference type="SUPFAM" id="SSF49299">
    <property type="entry name" value="PKD domain"/>
    <property type="match status" value="1"/>
</dbReference>
<dbReference type="EMBL" id="LCPF01000001">
    <property type="protein sequence ID" value="KKU91671.1"/>
    <property type="molecule type" value="Genomic_DNA"/>
</dbReference>
<evidence type="ECO:0008006" key="4">
    <source>
        <dbReference type="Google" id="ProtNLM"/>
    </source>
</evidence>
<keyword evidence="1" id="KW-0812">Transmembrane</keyword>
<protein>
    <recommendedName>
        <fullName evidence="4">PKD domain-containing protein</fullName>
    </recommendedName>
</protein>
<reference evidence="2 3" key="1">
    <citation type="journal article" date="2015" name="Nature">
        <title>rRNA introns, odd ribosomes, and small enigmatic genomes across a large radiation of phyla.</title>
        <authorList>
            <person name="Brown C.T."/>
            <person name="Hug L.A."/>
            <person name="Thomas B.C."/>
            <person name="Sharon I."/>
            <person name="Castelle C.J."/>
            <person name="Singh A."/>
            <person name="Wilkins M.J."/>
            <person name="Williams K.H."/>
            <person name="Banfield J.F."/>
        </authorList>
    </citation>
    <scope>NUCLEOTIDE SEQUENCE [LARGE SCALE GENOMIC DNA]</scope>
</reference>
<evidence type="ECO:0000256" key="1">
    <source>
        <dbReference type="SAM" id="Phobius"/>
    </source>
</evidence>
<dbReference type="InterPro" id="IPR035986">
    <property type="entry name" value="PKD_dom_sf"/>
</dbReference>
<dbReference type="Proteomes" id="UP000034956">
    <property type="component" value="Unassembled WGS sequence"/>
</dbReference>
<dbReference type="AlphaFoldDB" id="A0A0G1UBY8"/>
<feature type="transmembrane region" description="Helical" evidence="1">
    <location>
        <begin position="12"/>
        <end position="34"/>
    </location>
</feature>
<name>A0A0G1UBY8_9BACT</name>
<evidence type="ECO:0000313" key="3">
    <source>
        <dbReference type="Proteomes" id="UP000034956"/>
    </source>
</evidence>
<keyword evidence="1" id="KW-1133">Transmembrane helix</keyword>
<comment type="caution">
    <text evidence="2">The sequence shown here is derived from an EMBL/GenBank/DDBJ whole genome shotgun (WGS) entry which is preliminary data.</text>
</comment>
<accession>A0A0G1UBY8</accession>
<organism evidence="2 3">
    <name type="scientific">Candidatus Jorgensenbacteria bacterium GW2011_GWA1_48_11</name>
    <dbReference type="NCBI Taxonomy" id="1618660"/>
    <lineage>
        <taxon>Bacteria</taxon>
        <taxon>Candidatus Joergenseniibacteriota</taxon>
    </lineage>
</organism>
<gene>
    <name evidence="2" type="ORF">UY23_C0001G0277</name>
</gene>
<evidence type="ECO:0000313" key="2">
    <source>
        <dbReference type="EMBL" id="KKU91671.1"/>
    </source>
</evidence>